<dbReference type="GO" id="GO:0000976">
    <property type="term" value="F:transcription cis-regulatory region binding"/>
    <property type="evidence" value="ECO:0007669"/>
    <property type="project" value="TreeGrafter"/>
</dbReference>
<dbReference type="AlphaFoldDB" id="A0A846X9B7"/>
<evidence type="ECO:0000256" key="1">
    <source>
        <dbReference type="ARBA" id="ARBA00023015"/>
    </source>
</evidence>
<proteinExistence type="predicted"/>
<dbReference type="PRINTS" id="PR00455">
    <property type="entry name" value="HTHTETR"/>
</dbReference>
<dbReference type="PANTHER" id="PTHR30055">
    <property type="entry name" value="HTH-TYPE TRANSCRIPTIONAL REGULATOR RUTR"/>
    <property type="match status" value="1"/>
</dbReference>
<accession>A0A846X9B7</accession>
<comment type="caution">
    <text evidence="6">The sequence shown here is derived from an EMBL/GenBank/DDBJ whole genome shotgun (WGS) entry which is preliminary data.</text>
</comment>
<keyword evidence="2 4" id="KW-0238">DNA-binding</keyword>
<dbReference type="InterPro" id="IPR023772">
    <property type="entry name" value="DNA-bd_HTH_TetR-type_CS"/>
</dbReference>
<dbReference type="SUPFAM" id="SSF46689">
    <property type="entry name" value="Homeodomain-like"/>
    <property type="match status" value="1"/>
</dbReference>
<dbReference type="NCBIfam" id="TIGR03968">
    <property type="entry name" value="mycofact_TetR"/>
    <property type="match status" value="1"/>
</dbReference>
<dbReference type="Pfam" id="PF00440">
    <property type="entry name" value="TetR_N"/>
    <property type="match status" value="1"/>
</dbReference>
<dbReference type="GO" id="GO:0003700">
    <property type="term" value="F:DNA-binding transcription factor activity"/>
    <property type="evidence" value="ECO:0007669"/>
    <property type="project" value="TreeGrafter"/>
</dbReference>
<name>A0A846X9B7_9NOCA</name>
<keyword evidence="7" id="KW-1185">Reference proteome</keyword>
<dbReference type="PANTHER" id="PTHR30055:SF238">
    <property type="entry name" value="MYCOFACTOCIN BIOSYNTHESIS TRANSCRIPTIONAL REGULATOR MFTR-RELATED"/>
    <property type="match status" value="1"/>
</dbReference>
<dbReference type="Gene3D" id="1.10.357.10">
    <property type="entry name" value="Tetracycline Repressor, domain 2"/>
    <property type="match status" value="1"/>
</dbReference>
<dbReference type="InterPro" id="IPR001647">
    <property type="entry name" value="HTH_TetR"/>
</dbReference>
<dbReference type="PROSITE" id="PS50977">
    <property type="entry name" value="HTH_TETR_2"/>
    <property type="match status" value="1"/>
</dbReference>
<evidence type="ECO:0000313" key="7">
    <source>
        <dbReference type="Proteomes" id="UP000565715"/>
    </source>
</evidence>
<dbReference type="Gene3D" id="1.10.10.60">
    <property type="entry name" value="Homeodomain-like"/>
    <property type="match status" value="1"/>
</dbReference>
<dbReference type="PROSITE" id="PS01081">
    <property type="entry name" value="HTH_TETR_1"/>
    <property type="match status" value="1"/>
</dbReference>
<dbReference type="InterPro" id="IPR041347">
    <property type="entry name" value="MftR_C"/>
</dbReference>
<organism evidence="6 7">
    <name type="scientific">Nocardia speluncae</name>
    <dbReference type="NCBI Taxonomy" id="419477"/>
    <lineage>
        <taxon>Bacteria</taxon>
        <taxon>Bacillati</taxon>
        <taxon>Actinomycetota</taxon>
        <taxon>Actinomycetes</taxon>
        <taxon>Mycobacteriales</taxon>
        <taxon>Nocardiaceae</taxon>
        <taxon>Nocardia</taxon>
    </lineage>
</organism>
<keyword evidence="1" id="KW-0805">Transcription regulation</keyword>
<feature type="DNA-binding region" description="H-T-H motif" evidence="4">
    <location>
        <begin position="68"/>
        <end position="87"/>
    </location>
</feature>
<dbReference type="InterPro" id="IPR050109">
    <property type="entry name" value="HTH-type_TetR-like_transc_reg"/>
</dbReference>
<feature type="domain" description="HTH tetR-type" evidence="5">
    <location>
        <begin position="45"/>
        <end position="105"/>
    </location>
</feature>
<evidence type="ECO:0000256" key="2">
    <source>
        <dbReference type="ARBA" id="ARBA00023125"/>
    </source>
</evidence>
<reference evidence="6 7" key="1">
    <citation type="submission" date="2020-04" db="EMBL/GenBank/DDBJ databases">
        <title>MicrobeNet Type strains.</title>
        <authorList>
            <person name="Nicholson A.C."/>
        </authorList>
    </citation>
    <scope>NUCLEOTIDE SEQUENCE [LARGE SCALE GENOMIC DNA]</scope>
    <source>
        <strain evidence="6 7">DSM 45078</strain>
    </source>
</reference>
<dbReference type="InterPro" id="IPR023851">
    <property type="entry name" value="Tscrpt_reg_TetR-type"/>
</dbReference>
<evidence type="ECO:0000313" key="6">
    <source>
        <dbReference type="EMBL" id="NKY32588.1"/>
    </source>
</evidence>
<gene>
    <name evidence="6" type="primary">mftR</name>
    <name evidence="6" type="ORF">HGA13_05785</name>
</gene>
<evidence type="ECO:0000256" key="3">
    <source>
        <dbReference type="ARBA" id="ARBA00023163"/>
    </source>
</evidence>
<protein>
    <submittedName>
        <fullName evidence="6">Mycofactocin system transcriptional regulator</fullName>
    </submittedName>
</protein>
<dbReference type="EMBL" id="JAAXOO010000001">
    <property type="protein sequence ID" value="NKY32588.1"/>
    <property type="molecule type" value="Genomic_DNA"/>
</dbReference>
<dbReference type="InterPro" id="IPR009057">
    <property type="entry name" value="Homeodomain-like_sf"/>
</dbReference>
<dbReference type="Pfam" id="PF17754">
    <property type="entry name" value="TetR_C_14"/>
    <property type="match status" value="1"/>
</dbReference>
<sequence length="238" mass="25695">MPPTLTSATDKINRCAFPVHAGPSLRFIVQNLPVTAQHPRGRPRGTTKRELELIAMRLFSEQGFDETTVEQIAAAAGISGRTFFRYFPGKAEVLWYSFDDEVAGLRAAFATAAPDEPMMAAVRRVVVNANRYRAEDVAELRTRMKLVAEVPALAATAGAHYDAWERAVGEFAASRLGEPADSLIPMAVGRTTLAAARAAFDAWVAGADADLTVYLDRALVALEHGFVLSDAFPVTTGD</sequence>
<evidence type="ECO:0000256" key="4">
    <source>
        <dbReference type="PROSITE-ProRule" id="PRU00335"/>
    </source>
</evidence>
<evidence type="ECO:0000259" key="5">
    <source>
        <dbReference type="PROSITE" id="PS50977"/>
    </source>
</evidence>
<dbReference type="Proteomes" id="UP000565715">
    <property type="component" value="Unassembled WGS sequence"/>
</dbReference>
<keyword evidence="3" id="KW-0804">Transcription</keyword>